<feature type="compositionally biased region" description="Polar residues" evidence="2">
    <location>
        <begin position="70"/>
        <end position="84"/>
    </location>
</feature>
<evidence type="ECO:0000256" key="2">
    <source>
        <dbReference type="SAM" id="MobiDB-lite"/>
    </source>
</evidence>
<evidence type="ECO:0000256" key="1">
    <source>
        <dbReference type="SAM" id="Coils"/>
    </source>
</evidence>
<dbReference type="AlphaFoldDB" id="A0A3E3E313"/>
<comment type="caution">
    <text evidence="3">The sequence shown here is derived from an EMBL/GenBank/DDBJ whole genome shotgun (WGS) entry which is preliminary data.</text>
</comment>
<feature type="region of interest" description="Disordered" evidence="2">
    <location>
        <begin position="63"/>
        <end position="84"/>
    </location>
</feature>
<accession>A0A3E3E313</accession>
<keyword evidence="1" id="KW-0175">Coiled coil</keyword>
<feature type="coiled-coil region" evidence="1">
    <location>
        <begin position="2"/>
        <end position="53"/>
    </location>
</feature>
<organism evidence="3 4">
    <name type="scientific">Thomasclavelia ramosa</name>
    <dbReference type="NCBI Taxonomy" id="1547"/>
    <lineage>
        <taxon>Bacteria</taxon>
        <taxon>Bacillati</taxon>
        <taxon>Bacillota</taxon>
        <taxon>Erysipelotrichia</taxon>
        <taxon>Erysipelotrichales</taxon>
        <taxon>Coprobacillaceae</taxon>
        <taxon>Thomasclavelia</taxon>
    </lineage>
</organism>
<protein>
    <submittedName>
        <fullName evidence="3">Uncharacterized protein</fullName>
    </submittedName>
</protein>
<name>A0A3E3E313_9FIRM</name>
<gene>
    <name evidence="3" type="ORF">DXB93_19465</name>
</gene>
<evidence type="ECO:0000313" key="4">
    <source>
        <dbReference type="Proteomes" id="UP000261032"/>
    </source>
</evidence>
<dbReference type="Proteomes" id="UP000261032">
    <property type="component" value="Unassembled WGS sequence"/>
</dbReference>
<reference evidence="3 4" key="1">
    <citation type="submission" date="2018-08" db="EMBL/GenBank/DDBJ databases">
        <title>A genome reference for cultivated species of the human gut microbiota.</title>
        <authorList>
            <person name="Zou Y."/>
            <person name="Xue W."/>
            <person name="Luo G."/>
        </authorList>
    </citation>
    <scope>NUCLEOTIDE SEQUENCE [LARGE SCALE GENOMIC DNA]</scope>
    <source>
        <strain evidence="3 4">OM06-4</strain>
    </source>
</reference>
<dbReference type="EMBL" id="QUSL01000096">
    <property type="protein sequence ID" value="RGD75726.1"/>
    <property type="molecule type" value="Genomic_DNA"/>
</dbReference>
<proteinExistence type="predicted"/>
<evidence type="ECO:0000313" key="3">
    <source>
        <dbReference type="EMBL" id="RGD75726.1"/>
    </source>
</evidence>
<sequence length="84" mass="10122">MNKKLINKIKKLEVKKEQLLTQTNEIDVELKKLYELKKEDENLQKKRMSFEEKLDNILIKAKKQDEKSMQRNPYESGENVNEIQ</sequence>
<dbReference type="RefSeq" id="WP_117582781.1">
    <property type="nucleotide sequence ID" value="NZ_JAQEEX010000115.1"/>
</dbReference>